<dbReference type="PROSITE" id="PS50126">
    <property type="entry name" value="S1"/>
    <property type="match status" value="1"/>
</dbReference>
<dbReference type="InterPro" id="IPR003029">
    <property type="entry name" value="S1_domain"/>
</dbReference>
<accession>A0A857DKJ4</accession>
<evidence type="ECO:0000256" key="3">
    <source>
        <dbReference type="ARBA" id="ARBA00022801"/>
    </source>
</evidence>
<dbReference type="GO" id="GO:0016787">
    <property type="term" value="F:hydrolase activity"/>
    <property type="evidence" value="ECO:0007669"/>
    <property type="project" value="UniProtKB-KW"/>
</dbReference>
<dbReference type="Pfam" id="PF10150">
    <property type="entry name" value="RNase_E_G"/>
    <property type="match status" value="1"/>
</dbReference>
<feature type="domain" description="S1 motif" evidence="6">
    <location>
        <begin position="38"/>
        <end position="122"/>
    </location>
</feature>
<comment type="cofactor">
    <cofactor evidence="1">
        <name>Mg(2+)</name>
        <dbReference type="ChEBI" id="CHEBI:18420"/>
    </cofactor>
</comment>
<dbReference type="NCBIfam" id="TIGR00757">
    <property type="entry name" value="RNaseEG"/>
    <property type="match status" value="1"/>
</dbReference>
<dbReference type="SMART" id="SM00316">
    <property type="entry name" value="S1"/>
    <property type="match status" value="1"/>
</dbReference>
<evidence type="ECO:0000256" key="2">
    <source>
        <dbReference type="ARBA" id="ARBA00022723"/>
    </source>
</evidence>
<keyword evidence="3" id="KW-0378">Hydrolase</keyword>
<evidence type="ECO:0000256" key="1">
    <source>
        <dbReference type="ARBA" id="ARBA00001946"/>
    </source>
</evidence>
<dbReference type="GO" id="GO:0003723">
    <property type="term" value="F:RNA binding"/>
    <property type="evidence" value="ECO:0007669"/>
    <property type="project" value="UniProtKB-KW"/>
</dbReference>
<dbReference type="RefSeq" id="WP_025206111.1">
    <property type="nucleotide sequence ID" value="NZ_CP046996.1"/>
</dbReference>
<proteinExistence type="predicted"/>
<dbReference type="EMBL" id="CP046996">
    <property type="protein sequence ID" value="QHA01467.1"/>
    <property type="molecule type" value="Genomic_DNA"/>
</dbReference>
<evidence type="ECO:0000259" key="6">
    <source>
        <dbReference type="PROSITE" id="PS50126"/>
    </source>
</evidence>
<dbReference type="GO" id="GO:0004540">
    <property type="term" value="F:RNA nuclease activity"/>
    <property type="evidence" value="ECO:0007669"/>
    <property type="project" value="InterPro"/>
</dbReference>
<dbReference type="PANTHER" id="PTHR30001:SF0">
    <property type="entry name" value="RIBONUCLEASE G"/>
    <property type="match status" value="1"/>
</dbReference>
<dbReference type="InterPro" id="IPR019307">
    <property type="entry name" value="RNA-bd_AU-1/RNase_E/G"/>
</dbReference>
<gene>
    <name evidence="7" type="ORF">GQ588_12860</name>
</gene>
<evidence type="ECO:0000313" key="8">
    <source>
        <dbReference type="Proteomes" id="UP000430508"/>
    </source>
</evidence>
<evidence type="ECO:0000256" key="4">
    <source>
        <dbReference type="ARBA" id="ARBA00022842"/>
    </source>
</evidence>
<dbReference type="Proteomes" id="UP000430508">
    <property type="component" value="Chromosome"/>
</dbReference>
<evidence type="ECO:0000256" key="5">
    <source>
        <dbReference type="ARBA" id="ARBA00022884"/>
    </source>
</evidence>
<sequence>MKEIVITTEDHRMRAAVLEEGRLAEVLDDSGRESRLAGNIYKGKVSNIVTGIQAAFIDIGLEKNAFLYAGDIVNPEYVQVQNVPGSPVPPIESLLKEGQEVIVQVTREAVGNKGARVTTNLSLPGRFVVLLPGNRGYLGISRKITDETERERLNQLAQNLSIENAGLIVRTMAEGVAEKELADDIEKILEINQTLTERIKSKSGKGLIYSSSDPLSRLLRETIDEEVTRIITDDGEMAELLRTKLREVRCSVSGKIWTDFKGNLFERYHIGDEILKALKPKVPLESGGYLVIEQTEALTAIDVNSGKYTGESSLQHTLQSLNMEAATEISRQIRLRNLSGIIIVDFIDMEQNEDWNQLLEMLEKSFKQDKVKCKVVGRTRLGLVEVTRKKEGQTLAARNTEKCRECGGKGWHERRETRDEGFFHLVSGQSKCNL</sequence>
<dbReference type="PANTHER" id="PTHR30001">
    <property type="entry name" value="RIBONUCLEASE"/>
    <property type="match status" value="1"/>
</dbReference>
<reference evidence="7 8" key="1">
    <citation type="submission" date="2019-12" db="EMBL/GenBank/DDBJ databases">
        <title>Sequence classification of anaerobic respiratory reductive dehalogenases: First we see many, then we see few.</title>
        <authorList>
            <person name="Molenda O."/>
            <person name="Puentes Jacome L.A."/>
            <person name="Cao X."/>
            <person name="Nesbo C.L."/>
            <person name="Tang S."/>
            <person name="Morson N."/>
            <person name="Patron J."/>
            <person name="Lomheim L."/>
            <person name="Wishart D.S."/>
            <person name="Edwards E.A."/>
        </authorList>
    </citation>
    <scope>NUCLEOTIDE SEQUENCE [LARGE SCALE GENOMIC DNA]</scope>
    <source>
        <strain evidence="7 8">12DCA</strain>
    </source>
</reference>
<organism evidence="7 8">
    <name type="scientific">Dehalobacter restrictus</name>
    <dbReference type="NCBI Taxonomy" id="55583"/>
    <lineage>
        <taxon>Bacteria</taxon>
        <taxon>Bacillati</taxon>
        <taxon>Bacillota</taxon>
        <taxon>Clostridia</taxon>
        <taxon>Eubacteriales</taxon>
        <taxon>Desulfitobacteriaceae</taxon>
        <taxon>Dehalobacter</taxon>
    </lineage>
</organism>
<keyword evidence="2" id="KW-0479">Metal-binding</keyword>
<evidence type="ECO:0000313" key="7">
    <source>
        <dbReference type="EMBL" id="QHA01467.1"/>
    </source>
</evidence>
<dbReference type="AlphaFoldDB" id="A0A857DKJ4"/>
<dbReference type="InterPro" id="IPR004659">
    <property type="entry name" value="RNase_E/G"/>
</dbReference>
<keyword evidence="5" id="KW-0694">RNA-binding</keyword>
<keyword evidence="4" id="KW-0460">Magnesium</keyword>
<dbReference type="GO" id="GO:0005737">
    <property type="term" value="C:cytoplasm"/>
    <property type="evidence" value="ECO:0007669"/>
    <property type="project" value="TreeGrafter"/>
</dbReference>
<dbReference type="SUPFAM" id="SSF50249">
    <property type="entry name" value="Nucleic acid-binding proteins"/>
    <property type="match status" value="1"/>
</dbReference>
<dbReference type="CDD" id="cd04453">
    <property type="entry name" value="S1_RNase_E"/>
    <property type="match status" value="1"/>
</dbReference>
<dbReference type="Gene3D" id="2.40.50.140">
    <property type="entry name" value="Nucleic acid-binding proteins"/>
    <property type="match status" value="1"/>
</dbReference>
<dbReference type="InterPro" id="IPR012340">
    <property type="entry name" value="NA-bd_OB-fold"/>
</dbReference>
<dbReference type="GO" id="GO:0046872">
    <property type="term" value="F:metal ion binding"/>
    <property type="evidence" value="ECO:0007669"/>
    <property type="project" value="UniProtKB-KW"/>
</dbReference>
<name>A0A857DKJ4_9FIRM</name>
<dbReference type="GO" id="GO:0006364">
    <property type="term" value="P:rRNA processing"/>
    <property type="evidence" value="ECO:0007669"/>
    <property type="project" value="TreeGrafter"/>
</dbReference>
<protein>
    <submittedName>
        <fullName evidence="7">Rne/Rng family ribonuclease</fullName>
    </submittedName>
</protein>